<sequence>MSTIDSTIGSMLSESTPSMHGIEPSAPNAYQKMMSACAGAVLTSLIVTPFDVVKTRMQVGSDVIVTKPSPPVAQEVCCRFYYMEMDSGVCRMYPAMECPSGFDARIPGVAAPQPSIKPVSTPFTGTLDGVVKIVRHEGIPQLWRGLSPTLVMSVPSTVIYYVGYENVRDYLIPSFRRRGMEDYAPLFAGATARTFAATIISPLELVRTRMQSGGADKSISRVVLGVAEMVKQNGPSSLWRGLAPTLWRDVPFSATYWAGYELLRHRLPRPNMSNEFVRDFWSSFIAGAISGTVAATITTPFDVAKTTRQVSRDTHVRADGKMLNLIRFIVERDGWKGLFRGLSPRIAKVAPACAIMISSYEMGKVFFTTGFAMKQASSPIRYNAT</sequence>
<evidence type="ECO:0000256" key="9">
    <source>
        <dbReference type="ARBA" id="ARBA00023136"/>
    </source>
</evidence>
<name>A0A507C4G0_9FUNG</name>
<dbReference type="InterPro" id="IPR045315">
    <property type="entry name" value="Mtm1-like"/>
</dbReference>
<reference evidence="13 14" key="1">
    <citation type="journal article" date="2019" name="Sci. Rep.">
        <title>Comparative genomics of chytrid fungi reveal insights into the obligate biotrophic and pathogenic lifestyle of Synchytrium endobioticum.</title>
        <authorList>
            <person name="van de Vossenberg B.T.L.H."/>
            <person name="Warris S."/>
            <person name="Nguyen H.D.T."/>
            <person name="van Gent-Pelzer M.P.E."/>
            <person name="Joly D.L."/>
            <person name="van de Geest H.C."/>
            <person name="Bonants P.J.M."/>
            <person name="Smith D.S."/>
            <person name="Levesque C.A."/>
            <person name="van der Lee T.A.J."/>
        </authorList>
    </citation>
    <scope>NUCLEOTIDE SEQUENCE [LARGE SCALE GENOMIC DNA]</scope>
    <source>
        <strain evidence="13 14">JEL517</strain>
    </source>
</reference>
<evidence type="ECO:0000256" key="6">
    <source>
        <dbReference type="ARBA" id="ARBA00022792"/>
    </source>
</evidence>
<dbReference type="EMBL" id="QEAO01000006">
    <property type="protein sequence ID" value="TPX35857.1"/>
    <property type="molecule type" value="Genomic_DNA"/>
</dbReference>
<dbReference type="STRING" id="1806994.A0A507C4G0"/>
<evidence type="ECO:0000256" key="8">
    <source>
        <dbReference type="ARBA" id="ARBA00023128"/>
    </source>
</evidence>
<dbReference type="Gene3D" id="1.50.40.10">
    <property type="entry name" value="Mitochondrial carrier domain"/>
    <property type="match status" value="2"/>
</dbReference>
<evidence type="ECO:0000256" key="10">
    <source>
        <dbReference type="PROSITE-ProRule" id="PRU00282"/>
    </source>
</evidence>
<comment type="subcellular location">
    <subcellularLocation>
        <location evidence="1">Mitochondrion inner membrane</location>
        <topology evidence="1">Multi-pass membrane protein</topology>
    </subcellularLocation>
</comment>
<gene>
    <name evidence="13" type="ORF">SmJEL517_g01731</name>
</gene>
<keyword evidence="6" id="KW-0999">Mitochondrion inner membrane</keyword>
<dbReference type="PANTHER" id="PTHR45760:SF2">
    <property type="entry name" value="FI19922P1-RELATED"/>
    <property type="match status" value="1"/>
</dbReference>
<dbReference type="OrthoDB" id="1747031at2759"/>
<keyword evidence="14" id="KW-1185">Reference proteome</keyword>
<keyword evidence="5" id="KW-0677">Repeat</keyword>
<dbReference type="GO" id="GO:1990542">
    <property type="term" value="P:mitochondrial transmembrane transport"/>
    <property type="evidence" value="ECO:0007669"/>
    <property type="project" value="InterPro"/>
</dbReference>
<feature type="repeat" description="Solcar" evidence="10">
    <location>
        <begin position="278"/>
        <end position="366"/>
    </location>
</feature>
<evidence type="ECO:0000313" key="13">
    <source>
        <dbReference type="EMBL" id="TPX35857.1"/>
    </source>
</evidence>
<comment type="similarity">
    <text evidence="2 11">Belongs to the mitochondrial carrier (TC 2.A.29) family.</text>
</comment>
<evidence type="ECO:0000313" key="14">
    <source>
        <dbReference type="Proteomes" id="UP000319731"/>
    </source>
</evidence>
<dbReference type="RefSeq" id="XP_031026242.1">
    <property type="nucleotide sequence ID" value="XM_031167659.1"/>
</dbReference>
<proteinExistence type="inferred from homology"/>
<dbReference type="Proteomes" id="UP000319731">
    <property type="component" value="Unassembled WGS sequence"/>
</dbReference>
<evidence type="ECO:0000256" key="1">
    <source>
        <dbReference type="ARBA" id="ARBA00004448"/>
    </source>
</evidence>
<protein>
    <recommendedName>
        <fullName evidence="15">Mitochondrial carrier protein</fullName>
    </recommendedName>
</protein>
<dbReference type="PANTHER" id="PTHR45760">
    <property type="entry name" value="FI19922P1-RELATED"/>
    <property type="match status" value="1"/>
</dbReference>
<dbReference type="AlphaFoldDB" id="A0A507C4G0"/>
<evidence type="ECO:0000256" key="7">
    <source>
        <dbReference type="ARBA" id="ARBA00022989"/>
    </source>
</evidence>
<evidence type="ECO:0000256" key="5">
    <source>
        <dbReference type="ARBA" id="ARBA00022737"/>
    </source>
</evidence>
<dbReference type="GeneID" id="42002956"/>
<dbReference type="GO" id="GO:0005743">
    <property type="term" value="C:mitochondrial inner membrane"/>
    <property type="evidence" value="ECO:0007669"/>
    <property type="project" value="UniProtKB-SubCell"/>
</dbReference>
<dbReference type="Pfam" id="PF00153">
    <property type="entry name" value="Mito_carr"/>
    <property type="match status" value="4"/>
</dbReference>
<keyword evidence="9 10" id="KW-0472">Membrane</keyword>
<evidence type="ECO:0000256" key="4">
    <source>
        <dbReference type="ARBA" id="ARBA00022692"/>
    </source>
</evidence>
<feature type="compositionally biased region" description="Polar residues" evidence="12">
    <location>
        <begin position="1"/>
        <end position="18"/>
    </location>
</feature>
<evidence type="ECO:0008006" key="15">
    <source>
        <dbReference type="Google" id="ProtNLM"/>
    </source>
</evidence>
<keyword evidence="4 10" id="KW-0812">Transmembrane</keyword>
<evidence type="ECO:0000256" key="11">
    <source>
        <dbReference type="RuleBase" id="RU000488"/>
    </source>
</evidence>
<dbReference type="PROSITE" id="PS50920">
    <property type="entry name" value="SOLCAR"/>
    <property type="match status" value="3"/>
</dbReference>
<feature type="repeat" description="Solcar" evidence="10">
    <location>
        <begin position="27"/>
        <end position="170"/>
    </location>
</feature>
<keyword evidence="8" id="KW-0496">Mitochondrion</keyword>
<dbReference type="SUPFAM" id="SSF103506">
    <property type="entry name" value="Mitochondrial carrier"/>
    <property type="match status" value="1"/>
</dbReference>
<dbReference type="InterPro" id="IPR018108">
    <property type="entry name" value="MCP_transmembrane"/>
</dbReference>
<accession>A0A507C4G0</accession>
<evidence type="ECO:0000256" key="2">
    <source>
        <dbReference type="ARBA" id="ARBA00006375"/>
    </source>
</evidence>
<evidence type="ECO:0000256" key="3">
    <source>
        <dbReference type="ARBA" id="ARBA00022448"/>
    </source>
</evidence>
<dbReference type="InterPro" id="IPR023395">
    <property type="entry name" value="MCP_dom_sf"/>
</dbReference>
<comment type="caution">
    <text evidence="13">The sequence shown here is derived from an EMBL/GenBank/DDBJ whole genome shotgun (WGS) entry which is preliminary data.</text>
</comment>
<feature type="region of interest" description="Disordered" evidence="12">
    <location>
        <begin position="1"/>
        <end position="24"/>
    </location>
</feature>
<evidence type="ECO:0000256" key="12">
    <source>
        <dbReference type="SAM" id="MobiDB-lite"/>
    </source>
</evidence>
<keyword evidence="7" id="KW-1133">Transmembrane helix</keyword>
<feature type="repeat" description="Solcar" evidence="10">
    <location>
        <begin position="180"/>
        <end position="266"/>
    </location>
</feature>
<organism evidence="13 14">
    <name type="scientific">Synchytrium microbalum</name>
    <dbReference type="NCBI Taxonomy" id="1806994"/>
    <lineage>
        <taxon>Eukaryota</taxon>
        <taxon>Fungi</taxon>
        <taxon>Fungi incertae sedis</taxon>
        <taxon>Chytridiomycota</taxon>
        <taxon>Chytridiomycota incertae sedis</taxon>
        <taxon>Chytridiomycetes</taxon>
        <taxon>Synchytriales</taxon>
        <taxon>Synchytriaceae</taxon>
        <taxon>Synchytrium</taxon>
    </lineage>
</organism>
<keyword evidence="3 11" id="KW-0813">Transport</keyword>